<dbReference type="Proteomes" id="UP001499924">
    <property type="component" value="Unassembled WGS sequence"/>
</dbReference>
<sequence length="101" mass="11022">MELVERRVEVQVPLAPSRRDWTGLLSELASQLNDGRVYDRDLPALARAQEPVLEGYRRRAHLTGAEPGSSTSAVAVSSRPALQSARLKARARAVGDGLEVF</sequence>
<reference evidence="2" key="1">
    <citation type="journal article" date="2019" name="Int. J. Syst. Evol. Microbiol.">
        <title>The Global Catalogue of Microorganisms (GCM) 10K type strain sequencing project: providing services to taxonomists for standard genome sequencing and annotation.</title>
        <authorList>
            <consortium name="The Broad Institute Genomics Platform"/>
            <consortium name="The Broad Institute Genome Sequencing Center for Infectious Disease"/>
            <person name="Wu L."/>
            <person name="Ma J."/>
        </authorList>
    </citation>
    <scope>NUCLEOTIDE SEQUENCE [LARGE SCALE GENOMIC DNA]</scope>
    <source>
        <strain evidence="2">JCM 15614</strain>
    </source>
</reference>
<evidence type="ECO:0000313" key="1">
    <source>
        <dbReference type="EMBL" id="GAA3179846.1"/>
    </source>
</evidence>
<dbReference type="EMBL" id="BAAAVV010000012">
    <property type="protein sequence ID" value="GAA3179846.1"/>
    <property type="molecule type" value="Genomic_DNA"/>
</dbReference>
<gene>
    <name evidence="1" type="ORF">GCM10010531_37330</name>
</gene>
<protein>
    <submittedName>
        <fullName evidence="1">Uncharacterized protein</fullName>
    </submittedName>
</protein>
<proteinExistence type="predicted"/>
<keyword evidence="2" id="KW-1185">Reference proteome</keyword>
<evidence type="ECO:0000313" key="2">
    <source>
        <dbReference type="Proteomes" id="UP001499924"/>
    </source>
</evidence>
<accession>A0ABP6PIQ2</accession>
<comment type="caution">
    <text evidence="1">The sequence shown here is derived from an EMBL/GenBank/DDBJ whole genome shotgun (WGS) entry which is preliminary data.</text>
</comment>
<organism evidence="1 2">
    <name type="scientific">Blastococcus jejuensis</name>
    <dbReference type="NCBI Taxonomy" id="351224"/>
    <lineage>
        <taxon>Bacteria</taxon>
        <taxon>Bacillati</taxon>
        <taxon>Actinomycetota</taxon>
        <taxon>Actinomycetes</taxon>
        <taxon>Geodermatophilales</taxon>
        <taxon>Geodermatophilaceae</taxon>
        <taxon>Blastococcus</taxon>
    </lineage>
</organism>
<name>A0ABP6PIQ2_9ACTN</name>